<dbReference type="SUPFAM" id="SSF56519">
    <property type="entry name" value="Penicillin binding protein dimerisation domain"/>
    <property type="match status" value="1"/>
</dbReference>
<evidence type="ECO:0000313" key="8">
    <source>
        <dbReference type="Proteomes" id="UP000440694"/>
    </source>
</evidence>
<gene>
    <name evidence="7" type="ORF">GIW81_14050</name>
</gene>
<keyword evidence="2" id="KW-0378">Hydrolase</keyword>
<dbReference type="InterPro" id="IPR012338">
    <property type="entry name" value="Beta-lactam/transpept-like"/>
</dbReference>
<dbReference type="Gene3D" id="3.30.450.330">
    <property type="match status" value="1"/>
</dbReference>
<comment type="subcellular location">
    <subcellularLocation>
        <location evidence="1">Membrane</location>
    </subcellularLocation>
</comment>
<evidence type="ECO:0000256" key="3">
    <source>
        <dbReference type="ARBA" id="ARBA00023136"/>
    </source>
</evidence>
<keyword evidence="2" id="KW-0121">Carboxypeptidase</keyword>
<feature type="domain" description="Penicillin-binding protein dimerisation" evidence="6">
    <location>
        <begin position="37"/>
        <end position="145"/>
    </location>
</feature>
<feature type="signal peptide" evidence="4">
    <location>
        <begin position="1"/>
        <end position="18"/>
    </location>
</feature>
<dbReference type="SUPFAM" id="SSF56601">
    <property type="entry name" value="beta-lactamase/transpeptidase-like"/>
    <property type="match status" value="1"/>
</dbReference>
<evidence type="ECO:0000256" key="2">
    <source>
        <dbReference type="ARBA" id="ARBA00022645"/>
    </source>
</evidence>
<dbReference type="Gene3D" id="3.90.1310.10">
    <property type="entry name" value="Penicillin-binding protein 2a (Domain 2)"/>
    <property type="match status" value="1"/>
</dbReference>
<dbReference type="Proteomes" id="UP000440694">
    <property type="component" value="Unassembled WGS sequence"/>
</dbReference>
<keyword evidence="2" id="KW-0645">Protease</keyword>
<feature type="chain" id="PRO_5026267272" evidence="4">
    <location>
        <begin position="19"/>
        <end position="540"/>
    </location>
</feature>
<name>A0A6I3KNX7_9HYPH</name>
<organism evidence="7 8">
    <name type="scientific">Hyphomicrobium album</name>
    <dbReference type="NCBI Taxonomy" id="2665159"/>
    <lineage>
        <taxon>Bacteria</taxon>
        <taxon>Pseudomonadati</taxon>
        <taxon>Pseudomonadota</taxon>
        <taxon>Alphaproteobacteria</taxon>
        <taxon>Hyphomicrobiales</taxon>
        <taxon>Hyphomicrobiaceae</taxon>
        <taxon>Hyphomicrobium</taxon>
    </lineage>
</organism>
<evidence type="ECO:0000256" key="1">
    <source>
        <dbReference type="ARBA" id="ARBA00004370"/>
    </source>
</evidence>
<dbReference type="InterPro" id="IPR001460">
    <property type="entry name" value="PCN-bd_Tpept"/>
</dbReference>
<dbReference type="Pfam" id="PF03717">
    <property type="entry name" value="PBP_dimer"/>
    <property type="match status" value="1"/>
</dbReference>
<comment type="caution">
    <text evidence="7">The sequence shown here is derived from an EMBL/GenBank/DDBJ whole genome shotgun (WGS) entry which is preliminary data.</text>
</comment>
<keyword evidence="3" id="KW-0472">Membrane</keyword>
<keyword evidence="4" id="KW-0732">Signal</keyword>
<dbReference type="EMBL" id="WMBQ01000002">
    <property type="protein sequence ID" value="MTD95457.1"/>
    <property type="molecule type" value="Genomic_DNA"/>
</dbReference>
<dbReference type="GO" id="GO:0071555">
    <property type="term" value="P:cell wall organization"/>
    <property type="evidence" value="ECO:0007669"/>
    <property type="project" value="TreeGrafter"/>
</dbReference>
<dbReference type="Gene3D" id="3.40.710.10">
    <property type="entry name" value="DD-peptidase/beta-lactamase superfamily"/>
    <property type="match status" value="1"/>
</dbReference>
<dbReference type="PANTHER" id="PTHR30627">
    <property type="entry name" value="PEPTIDOGLYCAN D,D-TRANSPEPTIDASE"/>
    <property type="match status" value="1"/>
</dbReference>
<dbReference type="GO" id="GO:0005886">
    <property type="term" value="C:plasma membrane"/>
    <property type="evidence" value="ECO:0007669"/>
    <property type="project" value="TreeGrafter"/>
</dbReference>
<dbReference type="PANTHER" id="PTHR30627:SF1">
    <property type="entry name" value="PEPTIDOGLYCAN D,D-TRANSPEPTIDASE FTSI"/>
    <property type="match status" value="1"/>
</dbReference>
<sequence length="540" mass="57756">MALFFMAIGAQLVRLALAGLTDSSISLSETVAQSYARPDIVDRNGRLLATDVVAYSLFADPARVLDRDEVIEKLAVVFPDLDRNALRRDLSDRDRRFVWVRRGLPPRTAQAVHDLGLPGLDFRRELRRAYPGGNLAGHVLGYVNIDNKGVSGIERYVDDIVGVEAVQSATRAERPPVRLSLDIGVQHAVEAELADAVKRYEAQGAAGIVLDVDTGEIVASASLPEVDPARPNMDSARADKISGSTFELGSVFKTLTVAMAIDQALATPETIVDVRKELKSGGFTIKDLHPLRRPLTVAEIFLHSSNVGAAMLALQAGPDRFQAFLRHMQLTDAIKTEAGNVSPPQLPPRWGETETITASYGHGIALAPLQFAAAASAVVNGGRKVTPTYIKRPFDSGVADIPLMSAATSQKMRDLMRRNVAEPAGTGKRADVPGYQVGGKTGTAEMPGVGGYREKAVISSFLAAFPMDKPRYLVFVMLFEPTANKETGGEVLASRNAAPTTARVISRIGPLLGILPTQAALSGNSGLAFDAASPAKYEAR</sequence>
<dbReference type="InterPro" id="IPR036138">
    <property type="entry name" value="PBP_dimer_sf"/>
</dbReference>
<keyword evidence="8" id="KW-1185">Reference proteome</keyword>
<dbReference type="AlphaFoldDB" id="A0A6I3KNX7"/>
<evidence type="ECO:0000259" key="5">
    <source>
        <dbReference type="Pfam" id="PF00905"/>
    </source>
</evidence>
<evidence type="ECO:0000256" key="4">
    <source>
        <dbReference type="SAM" id="SignalP"/>
    </source>
</evidence>
<protein>
    <submittedName>
        <fullName evidence="7">Penicillin-binding protein 2</fullName>
    </submittedName>
</protein>
<evidence type="ECO:0000313" key="7">
    <source>
        <dbReference type="EMBL" id="MTD95457.1"/>
    </source>
</evidence>
<dbReference type="GO" id="GO:0004180">
    <property type="term" value="F:carboxypeptidase activity"/>
    <property type="evidence" value="ECO:0007669"/>
    <property type="project" value="UniProtKB-KW"/>
</dbReference>
<accession>A0A6I3KNX7</accession>
<dbReference type="Pfam" id="PF00905">
    <property type="entry name" value="Transpeptidase"/>
    <property type="match status" value="1"/>
</dbReference>
<dbReference type="GO" id="GO:0008658">
    <property type="term" value="F:penicillin binding"/>
    <property type="evidence" value="ECO:0007669"/>
    <property type="project" value="InterPro"/>
</dbReference>
<evidence type="ECO:0000259" key="6">
    <source>
        <dbReference type="Pfam" id="PF03717"/>
    </source>
</evidence>
<dbReference type="InterPro" id="IPR050515">
    <property type="entry name" value="Beta-lactam/transpept"/>
</dbReference>
<proteinExistence type="predicted"/>
<feature type="domain" description="Penicillin-binding protein transpeptidase" evidence="5">
    <location>
        <begin position="208"/>
        <end position="490"/>
    </location>
</feature>
<reference evidence="7 8" key="1">
    <citation type="submission" date="2019-11" db="EMBL/GenBank/DDBJ databases">
        <title>Identification of a novel strain.</title>
        <authorList>
            <person name="Xu Q."/>
            <person name="Wang G."/>
        </authorList>
    </citation>
    <scope>NUCLEOTIDE SEQUENCE [LARGE SCALE GENOMIC DNA]</scope>
    <source>
        <strain evidence="8">xq</strain>
    </source>
</reference>
<dbReference type="InterPro" id="IPR005311">
    <property type="entry name" value="PBP_dimer"/>
</dbReference>